<dbReference type="EMBL" id="JACHXE010000010">
    <property type="protein sequence ID" value="MBB3080721.1"/>
    <property type="molecule type" value="Genomic_DNA"/>
</dbReference>
<organism evidence="1 2">
    <name type="scientific">Streptomyces violarus</name>
    <dbReference type="NCBI Taxonomy" id="67380"/>
    <lineage>
        <taxon>Bacteria</taxon>
        <taxon>Bacillati</taxon>
        <taxon>Actinomycetota</taxon>
        <taxon>Actinomycetes</taxon>
        <taxon>Kitasatosporales</taxon>
        <taxon>Streptomycetaceae</taxon>
        <taxon>Streptomyces</taxon>
    </lineage>
</organism>
<dbReference type="AlphaFoldDB" id="A0A7W4ZYE1"/>
<keyword evidence="2" id="KW-1185">Reference proteome</keyword>
<name>A0A7W4ZYE1_9ACTN</name>
<dbReference type="Proteomes" id="UP000572907">
    <property type="component" value="Unassembled WGS sequence"/>
</dbReference>
<evidence type="ECO:0000313" key="2">
    <source>
        <dbReference type="Proteomes" id="UP000572907"/>
    </source>
</evidence>
<evidence type="ECO:0000313" key="1">
    <source>
        <dbReference type="EMBL" id="MBB3080721.1"/>
    </source>
</evidence>
<dbReference type="RefSeq" id="WP_184598796.1">
    <property type="nucleotide sequence ID" value="NZ_BMUP01000014.1"/>
</dbReference>
<comment type="caution">
    <text evidence="1">The sequence shown here is derived from an EMBL/GenBank/DDBJ whole genome shotgun (WGS) entry which is preliminary data.</text>
</comment>
<protein>
    <submittedName>
        <fullName evidence="1">Uncharacterized protein</fullName>
    </submittedName>
</protein>
<sequence length="46" mass="5128">MKSSPAPYESTVHIAANHRMLQTIEGKSQSFLAKRWVVNFAHASIS</sequence>
<accession>A0A7W4ZYE1</accession>
<reference evidence="1 2" key="1">
    <citation type="submission" date="2020-08" db="EMBL/GenBank/DDBJ databases">
        <title>Genomic Encyclopedia of Type Strains, Phase III (KMG-III): the genomes of soil and plant-associated and newly described type strains.</title>
        <authorList>
            <person name="Whitman W."/>
        </authorList>
    </citation>
    <scope>NUCLEOTIDE SEQUENCE [LARGE SCALE GENOMIC DNA]</scope>
    <source>
        <strain evidence="1 2">CECT 3237</strain>
    </source>
</reference>
<gene>
    <name evidence="1" type="ORF">FHS41_007275</name>
</gene>
<proteinExistence type="predicted"/>